<organism evidence="2 3">
    <name type="scientific">Streptomyces roseochromogenus subsp. oscitans DS 12.976</name>
    <dbReference type="NCBI Taxonomy" id="1352936"/>
    <lineage>
        <taxon>Bacteria</taxon>
        <taxon>Bacillati</taxon>
        <taxon>Actinomycetota</taxon>
        <taxon>Actinomycetes</taxon>
        <taxon>Kitasatosporales</taxon>
        <taxon>Streptomycetaceae</taxon>
        <taxon>Streptomyces</taxon>
    </lineage>
</organism>
<dbReference type="PROSITE" id="PS50043">
    <property type="entry name" value="HTH_LUXR_2"/>
    <property type="match status" value="1"/>
</dbReference>
<dbReference type="Gene3D" id="1.10.10.10">
    <property type="entry name" value="Winged helix-like DNA-binding domain superfamily/Winged helix DNA-binding domain"/>
    <property type="match status" value="1"/>
</dbReference>
<dbReference type="Proteomes" id="UP000017984">
    <property type="component" value="Chromosome"/>
</dbReference>
<dbReference type="AlphaFoldDB" id="V6L5Y5"/>
<dbReference type="GO" id="GO:0006355">
    <property type="term" value="P:regulation of DNA-templated transcription"/>
    <property type="evidence" value="ECO:0007669"/>
    <property type="project" value="InterPro"/>
</dbReference>
<dbReference type="EMBL" id="AWQX01000007">
    <property type="protein sequence ID" value="EST36634.1"/>
    <property type="molecule type" value="Genomic_DNA"/>
</dbReference>
<accession>V6L5Y5</accession>
<name>V6L5Y5_STRRC</name>
<dbReference type="InterPro" id="IPR000792">
    <property type="entry name" value="Tscrpt_reg_LuxR_C"/>
</dbReference>
<dbReference type="InterPro" id="IPR016032">
    <property type="entry name" value="Sig_transdc_resp-reg_C-effctor"/>
</dbReference>
<feature type="domain" description="HTH luxR-type" evidence="1">
    <location>
        <begin position="1"/>
        <end position="29"/>
    </location>
</feature>
<evidence type="ECO:0000313" key="3">
    <source>
        <dbReference type="Proteomes" id="UP000017984"/>
    </source>
</evidence>
<dbReference type="GO" id="GO:0003677">
    <property type="term" value="F:DNA binding"/>
    <property type="evidence" value="ECO:0007669"/>
    <property type="project" value="InterPro"/>
</dbReference>
<dbReference type="STRING" id="1352936.M878_01730"/>
<evidence type="ECO:0000259" key="1">
    <source>
        <dbReference type="PROSITE" id="PS50043"/>
    </source>
</evidence>
<dbReference type="InterPro" id="IPR036388">
    <property type="entry name" value="WH-like_DNA-bd_sf"/>
</dbReference>
<reference evidence="2 3" key="1">
    <citation type="journal article" date="2014" name="Genome Announc.">
        <title>Draft Genome Sequence of Streptomyces roseochromogenes subsp. oscitans DS 12.976, Producer of the Aminocoumarin Antibiotic Clorobiocin.</title>
        <authorList>
            <person name="Ruckert C."/>
            <person name="Kalinowski J."/>
            <person name="Heide L."/>
            <person name="Apel A.K."/>
        </authorList>
    </citation>
    <scope>NUCLEOTIDE SEQUENCE [LARGE SCALE GENOMIC DNA]</scope>
    <source>
        <strain evidence="2 3">DS 12.976</strain>
    </source>
</reference>
<dbReference type="SUPFAM" id="SSF46894">
    <property type="entry name" value="C-terminal effector domain of the bipartite response regulators"/>
    <property type="match status" value="1"/>
</dbReference>
<dbReference type="HOGENOM" id="CLU_3410338_0_0_11"/>
<evidence type="ECO:0000313" key="2">
    <source>
        <dbReference type="EMBL" id="EST36634.1"/>
    </source>
</evidence>
<dbReference type="PATRIC" id="fig|1352936.5.peg.389"/>
<protein>
    <recommendedName>
        <fullName evidence="1">HTH luxR-type domain-containing protein</fullName>
    </recommendedName>
</protein>
<proteinExistence type="predicted"/>
<gene>
    <name evidence="2" type="ORF">M878_01730</name>
</gene>
<sequence length="29" mass="3170">MSTPLTGCEREILALIGQGLTNRQIGQRL</sequence>
<keyword evidence="3" id="KW-1185">Reference proteome</keyword>
<comment type="caution">
    <text evidence="2">The sequence shown here is derived from an EMBL/GenBank/DDBJ whole genome shotgun (WGS) entry which is preliminary data.</text>
</comment>